<dbReference type="EMBL" id="KQ964252">
    <property type="protein sequence ID" value="KXJ90556.1"/>
    <property type="molecule type" value="Genomic_DNA"/>
</dbReference>
<feature type="region of interest" description="Disordered" evidence="1">
    <location>
        <begin position="1"/>
        <end position="300"/>
    </location>
</feature>
<organism evidence="2 3">
    <name type="scientific">Microdochium bolleyi</name>
    <dbReference type="NCBI Taxonomy" id="196109"/>
    <lineage>
        <taxon>Eukaryota</taxon>
        <taxon>Fungi</taxon>
        <taxon>Dikarya</taxon>
        <taxon>Ascomycota</taxon>
        <taxon>Pezizomycotina</taxon>
        <taxon>Sordariomycetes</taxon>
        <taxon>Xylariomycetidae</taxon>
        <taxon>Xylariales</taxon>
        <taxon>Microdochiaceae</taxon>
        <taxon>Microdochium</taxon>
    </lineage>
</organism>
<evidence type="ECO:0000313" key="3">
    <source>
        <dbReference type="Proteomes" id="UP000070501"/>
    </source>
</evidence>
<dbReference type="AlphaFoldDB" id="A0A136J0N0"/>
<feature type="non-terminal residue" evidence="2">
    <location>
        <position position="300"/>
    </location>
</feature>
<dbReference type="Proteomes" id="UP000070501">
    <property type="component" value="Unassembled WGS sequence"/>
</dbReference>
<dbReference type="InParanoid" id="A0A136J0N0"/>
<feature type="compositionally biased region" description="Basic residues" evidence="1">
    <location>
        <begin position="69"/>
        <end position="83"/>
    </location>
</feature>
<accession>A0A136J0N0</accession>
<feature type="compositionally biased region" description="Basic and acidic residues" evidence="1">
    <location>
        <begin position="106"/>
        <end position="118"/>
    </location>
</feature>
<feature type="compositionally biased region" description="Basic and acidic residues" evidence="1">
    <location>
        <begin position="1"/>
        <end position="11"/>
    </location>
</feature>
<proteinExistence type="predicted"/>
<sequence>MGSSEKDRDGESVSPSIMSASVLTDDTHLKERKSRVSKSGDKPPRDKERDRERRERDKDKDKDGDDKEHRRHKSDRPRRHKSRREPTEGGEGEDGASQTSHRRHRTREEKQRDRERKTASMSDLTPESLLGGSRISLPYPSFSKAHSKENVGAASRDDLSAAAPQSSNPLTPDATATDLGDRQRSKSADTTTTTPDAKGSSRNSRPPSPPETDLSGDKRFSKASTLSPKESPSSEADRPRSRTSGVSRSSSKRDDRSKLSAKSRASSQATYVRSSAERRPPPPPPFGVTIVDDEDSTLSD</sequence>
<dbReference type="STRING" id="196109.A0A136J0N0"/>
<feature type="compositionally biased region" description="Acidic residues" evidence="1">
    <location>
        <begin position="291"/>
        <end position="300"/>
    </location>
</feature>
<keyword evidence="3" id="KW-1185">Reference proteome</keyword>
<feature type="compositionally biased region" description="Polar residues" evidence="1">
    <location>
        <begin position="13"/>
        <end position="24"/>
    </location>
</feature>
<reference evidence="3" key="1">
    <citation type="submission" date="2016-02" db="EMBL/GenBank/DDBJ databases">
        <title>Draft genome sequence of Microdochium bolleyi, a fungal endophyte of beachgrass.</title>
        <authorList>
            <consortium name="DOE Joint Genome Institute"/>
            <person name="David A.S."/>
            <person name="May G."/>
            <person name="Haridas S."/>
            <person name="Lim J."/>
            <person name="Wang M."/>
            <person name="Labutti K."/>
            <person name="Lipzen A."/>
            <person name="Barry K."/>
            <person name="Grigoriev I.V."/>
        </authorList>
    </citation>
    <scope>NUCLEOTIDE SEQUENCE [LARGE SCALE GENOMIC DNA]</scope>
    <source>
        <strain evidence="3">J235TASD1</strain>
    </source>
</reference>
<protein>
    <submittedName>
        <fullName evidence="2">Uncharacterized protein</fullName>
    </submittedName>
</protein>
<evidence type="ECO:0000313" key="2">
    <source>
        <dbReference type="EMBL" id="KXJ90556.1"/>
    </source>
</evidence>
<dbReference type="OrthoDB" id="5373744at2759"/>
<feature type="compositionally biased region" description="Polar residues" evidence="1">
    <location>
        <begin position="222"/>
        <end position="234"/>
    </location>
</feature>
<evidence type="ECO:0000256" key="1">
    <source>
        <dbReference type="SAM" id="MobiDB-lite"/>
    </source>
</evidence>
<name>A0A136J0N0_9PEZI</name>
<gene>
    <name evidence="2" type="ORF">Micbo1qcDRAFT_164116</name>
</gene>
<feature type="compositionally biased region" description="Basic and acidic residues" evidence="1">
    <location>
        <begin position="38"/>
        <end position="68"/>
    </location>
</feature>